<gene>
    <name evidence="7" type="ORF">DGUA_6G002999</name>
</gene>
<evidence type="ECO:0000256" key="3">
    <source>
        <dbReference type="ARBA" id="ARBA00022525"/>
    </source>
</evidence>
<dbReference type="GO" id="GO:0007608">
    <property type="term" value="P:sensory perception of smell"/>
    <property type="evidence" value="ECO:0007669"/>
    <property type="project" value="TreeGrafter"/>
</dbReference>
<evidence type="ECO:0000313" key="7">
    <source>
        <dbReference type="EMBL" id="SPP75229.1"/>
    </source>
</evidence>
<proteinExistence type="inferred from homology"/>
<dbReference type="EMBL" id="OUUW01000001">
    <property type="protein sequence ID" value="SPP75229.1"/>
    <property type="molecule type" value="Genomic_DNA"/>
</dbReference>
<feature type="chain" id="PRO_5017204628" evidence="6">
    <location>
        <begin position="19"/>
        <end position="144"/>
    </location>
</feature>
<dbReference type="Proteomes" id="UP000268350">
    <property type="component" value="Unassembled WGS sequence"/>
</dbReference>
<dbReference type="Pfam" id="PF01395">
    <property type="entry name" value="PBP_GOBP"/>
    <property type="match status" value="1"/>
</dbReference>
<keyword evidence="4 6" id="KW-0732">Signal</keyword>
<dbReference type="AlphaFoldDB" id="A0A3B0JNR6"/>
<comment type="subcellular location">
    <subcellularLocation>
        <location evidence="1">Secreted</location>
    </subcellularLocation>
</comment>
<organism evidence="7 8">
    <name type="scientific">Drosophila guanche</name>
    <name type="common">Fruit fly</name>
    <dbReference type="NCBI Taxonomy" id="7266"/>
    <lineage>
        <taxon>Eukaryota</taxon>
        <taxon>Metazoa</taxon>
        <taxon>Ecdysozoa</taxon>
        <taxon>Arthropoda</taxon>
        <taxon>Hexapoda</taxon>
        <taxon>Insecta</taxon>
        <taxon>Pterygota</taxon>
        <taxon>Neoptera</taxon>
        <taxon>Endopterygota</taxon>
        <taxon>Diptera</taxon>
        <taxon>Brachycera</taxon>
        <taxon>Muscomorpha</taxon>
        <taxon>Ephydroidea</taxon>
        <taxon>Drosophilidae</taxon>
        <taxon>Drosophila</taxon>
        <taxon>Sophophora</taxon>
    </lineage>
</organism>
<evidence type="ECO:0000256" key="1">
    <source>
        <dbReference type="ARBA" id="ARBA00004613"/>
    </source>
</evidence>
<keyword evidence="8" id="KW-1185">Reference proteome</keyword>
<reference evidence="8" key="1">
    <citation type="submission" date="2018-01" db="EMBL/GenBank/DDBJ databases">
        <authorList>
            <person name="Alioto T."/>
            <person name="Alioto T."/>
        </authorList>
    </citation>
    <scope>NUCLEOTIDE SEQUENCE [LARGE SCALE GENOMIC DNA]</scope>
</reference>
<protein>
    <submittedName>
        <fullName evidence="7">Blast:General odorant-binding protein 99a</fullName>
    </submittedName>
</protein>
<evidence type="ECO:0000313" key="8">
    <source>
        <dbReference type="Proteomes" id="UP000268350"/>
    </source>
</evidence>
<evidence type="ECO:0000256" key="4">
    <source>
        <dbReference type="ARBA" id="ARBA00022729"/>
    </source>
</evidence>
<dbReference type="OrthoDB" id="5978988at2759"/>
<evidence type="ECO:0000256" key="2">
    <source>
        <dbReference type="ARBA" id="ARBA00008098"/>
    </source>
</evidence>
<dbReference type="PANTHER" id="PTHR11857">
    <property type="entry name" value="ODORANT BINDING PROTEIN-RELATED"/>
    <property type="match status" value="1"/>
</dbReference>
<sequence length="144" mass="16061">MKNAVAILLCAVIGLASAADEYKLRTAEDLQTVRKECGETSKVTEALVAKYKTFEYPDDEITRNYIQCIFHKFDLFDDTKGFKIDNLVAQLGQGKEDKAALKADVEKCADKNEQKSSANAWAYRGFKCFLGKNLPLVQAAVQKN</sequence>
<dbReference type="PANTHER" id="PTHR11857:SF46">
    <property type="entry name" value="GENERAL ODORANT-BINDING PROTEIN 99A-RELATED"/>
    <property type="match status" value="1"/>
</dbReference>
<comment type="similarity">
    <text evidence="2">Belongs to the PBP/GOBP family.</text>
</comment>
<dbReference type="GO" id="GO:0005615">
    <property type="term" value="C:extracellular space"/>
    <property type="evidence" value="ECO:0007669"/>
    <property type="project" value="TreeGrafter"/>
</dbReference>
<keyword evidence="3" id="KW-0964">Secreted</keyword>
<dbReference type="GO" id="GO:0005549">
    <property type="term" value="F:odorant binding"/>
    <property type="evidence" value="ECO:0007669"/>
    <property type="project" value="InterPro"/>
</dbReference>
<dbReference type="CDD" id="cd23992">
    <property type="entry name" value="PBP_GOBP"/>
    <property type="match status" value="1"/>
</dbReference>
<dbReference type="InterPro" id="IPR036728">
    <property type="entry name" value="PBP_GOBP_sf"/>
</dbReference>
<accession>A0A3B0JNR6</accession>
<name>A0A3B0JNR6_DROGU</name>
<evidence type="ECO:0000256" key="5">
    <source>
        <dbReference type="ARBA" id="ARBA00023157"/>
    </source>
</evidence>
<dbReference type="SUPFAM" id="SSF47565">
    <property type="entry name" value="Insect pheromone/odorant-binding proteins"/>
    <property type="match status" value="1"/>
</dbReference>
<dbReference type="Gene3D" id="1.10.238.20">
    <property type="entry name" value="Pheromone/general odorant binding protein domain"/>
    <property type="match status" value="1"/>
</dbReference>
<dbReference type="SMART" id="SM00708">
    <property type="entry name" value="PhBP"/>
    <property type="match status" value="1"/>
</dbReference>
<evidence type="ECO:0000256" key="6">
    <source>
        <dbReference type="SAM" id="SignalP"/>
    </source>
</evidence>
<dbReference type="OMA" id="TWAYRGF"/>
<dbReference type="InterPro" id="IPR006170">
    <property type="entry name" value="PBP/GOBP"/>
</dbReference>
<keyword evidence="5" id="KW-1015">Disulfide bond</keyword>
<feature type="signal peptide" evidence="6">
    <location>
        <begin position="1"/>
        <end position="18"/>
    </location>
</feature>